<sequence>MSTYIVLLLAVAIAAAVYAARWTVSDGGPRHDPLPRAEDEWSPSLPTHPYAR</sequence>
<dbReference type="RefSeq" id="WP_162605615.1">
    <property type="nucleotide sequence ID" value="NZ_JACHMM010000001.1"/>
</dbReference>
<evidence type="ECO:0000313" key="2">
    <source>
        <dbReference type="EMBL" id="MBB5785770.1"/>
    </source>
</evidence>
<gene>
    <name evidence="2" type="ORF">HD601_000345</name>
</gene>
<dbReference type="AlphaFoldDB" id="A0A7W9LJ66"/>
<dbReference type="Proteomes" id="UP000542813">
    <property type="component" value="Unassembled WGS sequence"/>
</dbReference>
<evidence type="ECO:0000313" key="3">
    <source>
        <dbReference type="Proteomes" id="UP000542813"/>
    </source>
</evidence>
<feature type="compositionally biased region" description="Basic and acidic residues" evidence="1">
    <location>
        <begin position="29"/>
        <end position="39"/>
    </location>
</feature>
<feature type="region of interest" description="Disordered" evidence="1">
    <location>
        <begin position="29"/>
        <end position="52"/>
    </location>
</feature>
<comment type="caution">
    <text evidence="2">The sequence shown here is derived from an EMBL/GenBank/DDBJ whole genome shotgun (WGS) entry which is preliminary data.</text>
</comment>
<accession>A0A7W9LJ66</accession>
<protein>
    <submittedName>
        <fullName evidence="2">Uncharacterized protein</fullName>
    </submittedName>
</protein>
<reference evidence="2 3" key="1">
    <citation type="submission" date="2020-08" db="EMBL/GenBank/DDBJ databases">
        <title>Sequencing the genomes of 1000 actinobacteria strains.</title>
        <authorList>
            <person name="Klenk H.-P."/>
        </authorList>
    </citation>
    <scope>NUCLEOTIDE SEQUENCE [LARGE SCALE GENOMIC DNA]</scope>
    <source>
        <strain evidence="2 3">DSM 102122</strain>
    </source>
</reference>
<name>A0A7W9LJ66_9ACTN</name>
<organism evidence="2 3">
    <name type="scientific">Jiangella mangrovi</name>
    <dbReference type="NCBI Taxonomy" id="1524084"/>
    <lineage>
        <taxon>Bacteria</taxon>
        <taxon>Bacillati</taxon>
        <taxon>Actinomycetota</taxon>
        <taxon>Actinomycetes</taxon>
        <taxon>Jiangellales</taxon>
        <taxon>Jiangellaceae</taxon>
        <taxon>Jiangella</taxon>
    </lineage>
</organism>
<evidence type="ECO:0000256" key="1">
    <source>
        <dbReference type="SAM" id="MobiDB-lite"/>
    </source>
</evidence>
<dbReference type="EMBL" id="JACHMM010000001">
    <property type="protein sequence ID" value="MBB5785770.1"/>
    <property type="molecule type" value="Genomic_DNA"/>
</dbReference>
<keyword evidence="3" id="KW-1185">Reference proteome</keyword>
<proteinExistence type="predicted"/>